<keyword evidence="7" id="KW-1185">Reference proteome</keyword>
<dbReference type="Gene3D" id="3.40.190.290">
    <property type="match status" value="1"/>
</dbReference>
<keyword evidence="4" id="KW-0804">Transcription</keyword>
<dbReference type="Pfam" id="PF03466">
    <property type="entry name" value="LysR_substrate"/>
    <property type="match status" value="1"/>
</dbReference>
<evidence type="ECO:0000313" key="7">
    <source>
        <dbReference type="Proteomes" id="UP000609726"/>
    </source>
</evidence>
<dbReference type="Proteomes" id="UP000609726">
    <property type="component" value="Unassembled WGS sequence"/>
</dbReference>
<dbReference type="SUPFAM" id="SSF53850">
    <property type="entry name" value="Periplasmic binding protein-like II"/>
    <property type="match status" value="1"/>
</dbReference>
<evidence type="ECO:0000313" key="6">
    <source>
        <dbReference type="EMBL" id="NHZ92169.1"/>
    </source>
</evidence>
<evidence type="ECO:0000256" key="4">
    <source>
        <dbReference type="ARBA" id="ARBA00023163"/>
    </source>
</evidence>
<protein>
    <submittedName>
        <fullName evidence="6">LysR family transcriptional regulator</fullName>
    </submittedName>
</protein>
<dbReference type="EMBL" id="WHJH01000041">
    <property type="protein sequence ID" value="NHZ92169.1"/>
    <property type="molecule type" value="Genomic_DNA"/>
</dbReference>
<keyword evidence="3" id="KW-0238">DNA-binding</keyword>
<feature type="domain" description="HTH lysR-type" evidence="5">
    <location>
        <begin position="1"/>
        <end position="59"/>
    </location>
</feature>
<dbReference type="InterPro" id="IPR036388">
    <property type="entry name" value="WH-like_DNA-bd_sf"/>
</dbReference>
<dbReference type="InterPro" id="IPR058163">
    <property type="entry name" value="LysR-type_TF_proteobact-type"/>
</dbReference>
<dbReference type="InterPro" id="IPR005119">
    <property type="entry name" value="LysR_subst-bd"/>
</dbReference>
<dbReference type="PROSITE" id="PS50931">
    <property type="entry name" value="HTH_LYSR"/>
    <property type="match status" value="1"/>
</dbReference>
<dbReference type="CDD" id="cd08422">
    <property type="entry name" value="PBP2_CrgA_like"/>
    <property type="match status" value="1"/>
</dbReference>
<dbReference type="SUPFAM" id="SSF46785">
    <property type="entry name" value="Winged helix' DNA-binding domain"/>
    <property type="match status" value="1"/>
</dbReference>
<dbReference type="InterPro" id="IPR000847">
    <property type="entry name" value="LysR_HTH_N"/>
</dbReference>
<accession>A0ABX0NYT0</accession>
<gene>
    <name evidence="6" type="ORF">F2P45_24645</name>
</gene>
<keyword evidence="2" id="KW-0805">Transcription regulation</keyword>
<evidence type="ECO:0000256" key="3">
    <source>
        <dbReference type="ARBA" id="ARBA00023125"/>
    </source>
</evidence>
<evidence type="ECO:0000259" key="5">
    <source>
        <dbReference type="PROSITE" id="PS50931"/>
    </source>
</evidence>
<organism evidence="6 7">
    <name type="scientific">Massilia mucilaginosa</name>
    <dbReference type="NCBI Taxonomy" id="2609282"/>
    <lineage>
        <taxon>Bacteria</taxon>
        <taxon>Pseudomonadati</taxon>
        <taxon>Pseudomonadota</taxon>
        <taxon>Betaproteobacteria</taxon>
        <taxon>Burkholderiales</taxon>
        <taxon>Oxalobacteraceae</taxon>
        <taxon>Telluria group</taxon>
        <taxon>Massilia</taxon>
    </lineage>
</organism>
<dbReference type="PANTHER" id="PTHR30537">
    <property type="entry name" value="HTH-TYPE TRANSCRIPTIONAL REGULATOR"/>
    <property type="match status" value="1"/>
</dbReference>
<dbReference type="PANTHER" id="PTHR30537:SF80">
    <property type="entry name" value="TRANSCRIPTIONAL REGULATOR"/>
    <property type="match status" value="1"/>
</dbReference>
<dbReference type="Pfam" id="PF00126">
    <property type="entry name" value="HTH_1"/>
    <property type="match status" value="1"/>
</dbReference>
<dbReference type="InterPro" id="IPR036390">
    <property type="entry name" value="WH_DNA-bd_sf"/>
</dbReference>
<comment type="similarity">
    <text evidence="1">Belongs to the LysR transcriptional regulatory family.</text>
</comment>
<reference evidence="6 7" key="1">
    <citation type="submission" date="2019-10" db="EMBL/GenBank/DDBJ databases">
        <title>Taxonomy of Antarctic Massilia spp.: description of Massilia rubra sp. nov., Massilia aquatica sp. nov., Massilia mucilaginosa sp. nov., Massilia frigida sp. nov. isolated from streams, lakes and regoliths.</title>
        <authorList>
            <person name="Holochova P."/>
            <person name="Sedlacek I."/>
            <person name="Kralova S."/>
            <person name="Maslanova I."/>
            <person name="Busse H.-J."/>
            <person name="Stankova E."/>
            <person name="Vrbovska V."/>
            <person name="Kovarovic V."/>
            <person name="Bartak M."/>
            <person name="Svec P."/>
            <person name="Pantucek R."/>
        </authorList>
    </citation>
    <scope>NUCLEOTIDE SEQUENCE [LARGE SCALE GENOMIC DNA]</scope>
    <source>
        <strain evidence="6 7">CCM 8733</strain>
    </source>
</reference>
<dbReference type="RefSeq" id="WP_166880814.1">
    <property type="nucleotide sequence ID" value="NZ_WHJH01000041.1"/>
</dbReference>
<comment type="caution">
    <text evidence="6">The sequence shown here is derived from an EMBL/GenBank/DDBJ whole genome shotgun (WGS) entry which is preliminary data.</text>
</comment>
<proteinExistence type="inferred from homology"/>
<name>A0ABX0NYT0_9BURK</name>
<evidence type="ECO:0000256" key="2">
    <source>
        <dbReference type="ARBA" id="ARBA00023015"/>
    </source>
</evidence>
<evidence type="ECO:0000256" key="1">
    <source>
        <dbReference type="ARBA" id="ARBA00009437"/>
    </source>
</evidence>
<dbReference type="PRINTS" id="PR00039">
    <property type="entry name" value="HTHLYSR"/>
</dbReference>
<dbReference type="Gene3D" id="1.10.10.10">
    <property type="entry name" value="Winged helix-like DNA-binding domain superfamily/Winged helix DNA-binding domain"/>
    <property type="match status" value="1"/>
</dbReference>
<sequence>MDRFLLMTCFARTVEMGSLSAAGRDLGLSQPNVSRYVAALEEHLQIRLLHRSTRKLSLTPEGERYYAEVRRILTAVAESETALRDNVEPSGLLRVACPTALTHAFVLPHVLEFLRRYPAVTLDLQLNDGYVNLVDESTELAIRIGHLEDSALRARRIGQFERVCVASEGYIAARGYPETPDDLRGHDCLPYTFLSSGNSWRFRTAEVPVSGRVSVNSPDAVRELVAAGLGIAYGPQWLFEAGLRDGSLRLLLREHVPPPVPIHILYVANRLMPRRVSVFMDFIAGKFSLVPAFSGTVASSCPA</sequence>